<dbReference type="AlphaFoldDB" id="A0A8B6DTP5"/>
<evidence type="ECO:0000259" key="1">
    <source>
        <dbReference type="Pfam" id="PF21787"/>
    </source>
</evidence>
<keyword evidence="3" id="KW-1185">Reference proteome</keyword>
<evidence type="ECO:0000313" key="3">
    <source>
        <dbReference type="Proteomes" id="UP000596742"/>
    </source>
</evidence>
<dbReference type="Proteomes" id="UP000596742">
    <property type="component" value="Unassembled WGS sequence"/>
</dbReference>
<name>A0A8B6DTP5_MYTGA</name>
<proteinExistence type="predicted"/>
<dbReference type="Pfam" id="PF21787">
    <property type="entry name" value="TNP-like_RNaseH_N"/>
    <property type="match status" value="1"/>
</dbReference>
<accession>A0A8B6DTP5</accession>
<comment type="caution">
    <text evidence="2">The sequence shown here is derived from an EMBL/GenBank/DDBJ whole genome shotgun (WGS) entry which is preliminary data.</text>
</comment>
<evidence type="ECO:0000313" key="2">
    <source>
        <dbReference type="EMBL" id="VDI23366.1"/>
    </source>
</evidence>
<feature type="domain" description="Transposable element P transposase-like RNase H" evidence="1">
    <location>
        <begin position="517"/>
        <end position="661"/>
    </location>
</feature>
<sequence length="967" mass="110875">MDVSVCMERSGPCEVLVQLLQNATLPKPACNWTSDFIVKGFSLDNFLVNSGLSTSVSSLSSEITKKLLETLGLSPFLLENQCDQQDSPFLPNINGWNNDCPHDIVLPSLPASTRCHVGDYCTGITCCTDVDLIGRSITTSVRIDPCQYTLEVQIEKLTVNISLVDYQFGKKDHIYLFGVIRLELTENIFQDENSSIELYEIQQRNLEFSTHEIGRIIRKIPMFMNCVAKTKRCKNNYKKFTKVYYGLAWKIPVSKEDEFKFQHISNMIQENTILISKTDHAITLGHFNGCLVNGNRILTEITFHSSGIWNVTISGKKVFLDDLKISDTFELSKESVKCIIDLAKNFIICSGVDESEINNIIDLPENALRENRADTSHDSIFKYRSKNCKGVVPFQSKLNVCAVCRKFKNKNNDNDFQNDNKTLQKPCDDLPVNNNNLLQLKQFLGGFPEKAQSFLLSQTQFVNLNPHARRWDKDIIRMCLSIYCRSPRAYEDLAKSGFMVLPSKCLLQTYKNRVQHEPGIQKDILHWMKNEALAQNIGLGGYEGGIMLDEMSIQEDLELRKKGNSFEIIGFNEGLDETNYMKTLCSGKESLQLASHVLQLLFLGHTGFRFPFAHYPTTQVTPSEMLLIFWQSVKMLGLFGFTVTYVSLDGAQYNRDFMKILIDGKTSETMFSMSIKNIYDSSKPNIHVIMDYSHVMKKIRNNISKSGLLNTHKKVLKFESNHIFWEHWYKAYQWDIAVNPFKIYQQLTMEHFFLTSQSKMRNKLAEDVLNENMLHLMQCYQISLKEKGDELNSSIEFLKKTSVLTKNFRDQRPICQYSDKRLDENREVLNWFRAWEASIKQSTEIKDKEKCLLSFQTREDLTSLLVGFDEMCKDRFQRISSSIIPNRINSDVLENIFSQQRGLHNGANTNPTYLTYSRTMNTIILGEGSISRKSNTGGLSNCTTTNIYTTGTSKETCSEPCKKIRKQ</sequence>
<dbReference type="OrthoDB" id="6129029at2759"/>
<protein>
    <recommendedName>
        <fullName evidence="1">Transposable element P transposase-like RNase H domain-containing protein</fullName>
    </recommendedName>
</protein>
<organism evidence="2 3">
    <name type="scientific">Mytilus galloprovincialis</name>
    <name type="common">Mediterranean mussel</name>
    <dbReference type="NCBI Taxonomy" id="29158"/>
    <lineage>
        <taxon>Eukaryota</taxon>
        <taxon>Metazoa</taxon>
        <taxon>Spiralia</taxon>
        <taxon>Lophotrochozoa</taxon>
        <taxon>Mollusca</taxon>
        <taxon>Bivalvia</taxon>
        <taxon>Autobranchia</taxon>
        <taxon>Pteriomorphia</taxon>
        <taxon>Mytilida</taxon>
        <taxon>Mytiloidea</taxon>
        <taxon>Mytilidae</taxon>
        <taxon>Mytilinae</taxon>
        <taxon>Mytilus</taxon>
    </lineage>
</organism>
<reference evidence="2" key="1">
    <citation type="submission" date="2018-11" db="EMBL/GenBank/DDBJ databases">
        <authorList>
            <person name="Alioto T."/>
            <person name="Alioto T."/>
        </authorList>
    </citation>
    <scope>NUCLEOTIDE SEQUENCE</scope>
</reference>
<dbReference type="EMBL" id="UYJE01003920">
    <property type="protein sequence ID" value="VDI23366.1"/>
    <property type="molecule type" value="Genomic_DNA"/>
</dbReference>
<dbReference type="InterPro" id="IPR048365">
    <property type="entry name" value="TNP-like_RNaseH_N"/>
</dbReference>
<gene>
    <name evidence="2" type="ORF">MGAL_10B059401</name>
</gene>